<name>B8BK59_ORYSI</name>
<proteinExistence type="predicted"/>
<dbReference type="HOGENOM" id="CLU_1112827_0_0_1"/>
<evidence type="ECO:0000313" key="2">
    <source>
        <dbReference type="EMBL" id="EEC68045.1"/>
    </source>
</evidence>
<feature type="region of interest" description="Disordered" evidence="1">
    <location>
        <begin position="1"/>
        <end position="71"/>
    </location>
</feature>
<sequence length="250" mass="28022">MNQMDGSRPGQASGGPKIDREKTSSKPSTADPSKPSSRGTRLSTQADHRKADEEGDPTGANPTQGQHEAISRQAAWFNESQTEMNKLKGFNGAADKADSEACYEACLSLLQKIQHKNKQSTITKLPSGRKKSGRQRKLVVKPREGLIAINLACNFMVQKIWPLKDRAHPAWEYQFCGNDPTQESLIPINKYRATNRIYDFFKPGTVIITNNCPNTLHYKVQRPPKIIERSKMKSEALKLVFGRVRKICQV</sequence>
<reference evidence="2 3" key="1">
    <citation type="journal article" date="2005" name="PLoS Biol.">
        <title>The genomes of Oryza sativa: a history of duplications.</title>
        <authorList>
            <person name="Yu J."/>
            <person name="Wang J."/>
            <person name="Lin W."/>
            <person name="Li S."/>
            <person name="Li H."/>
            <person name="Zhou J."/>
            <person name="Ni P."/>
            <person name="Dong W."/>
            <person name="Hu S."/>
            <person name="Zeng C."/>
            <person name="Zhang J."/>
            <person name="Zhang Y."/>
            <person name="Li R."/>
            <person name="Xu Z."/>
            <person name="Li S."/>
            <person name="Li X."/>
            <person name="Zheng H."/>
            <person name="Cong L."/>
            <person name="Lin L."/>
            <person name="Yin J."/>
            <person name="Geng J."/>
            <person name="Li G."/>
            <person name="Shi J."/>
            <person name="Liu J."/>
            <person name="Lv H."/>
            <person name="Li J."/>
            <person name="Wang J."/>
            <person name="Deng Y."/>
            <person name="Ran L."/>
            <person name="Shi X."/>
            <person name="Wang X."/>
            <person name="Wu Q."/>
            <person name="Li C."/>
            <person name="Ren X."/>
            <person name="Wang J."/>
            <person name="Wang X."/>
            <person name="Li D."/>
            <person name="Liu D."/>
            <person name="Zhang X."/>
            <person name="Ji Z."/>
            <person name="Zhao W."/>
            <person name="Sun Y."/>
            <person name="Zhang Z."/>
            <person name="Bao J."/>
            <person name="Han Y."/>
            <person name="Dong L."/>
            <person name="Ji J."/>
            <person name="Chen P."/>
            <person name="Wu S."/>
            <person name="Liu J."/>
            <person name="Xiao Y."/>
            <person name="Bu D."/>
            <person name="Tan J."/>
            <person name="Yang L."/>
            <person name="Ye C."/>
            <person name="Zhang J."/>
            <person name="Xu J."/>
            <person name="Zhou Y."/>
            <person name="Yu Y."/>
            <person name="Zhang B."/>
            <person name="Zhuang S."/>
            <person name="Wei H."/>
            <person name="Liu B."/>
            <person name="Lei M."/>
            <person name="Yu H."/>
            <person name="Li Y."/>
            <person name="Xu H."/>
            <person name="Wei S."/>
            <person name="He X."/>
            <person name="Fang L."/>
            <person name="Zhang Z."/>
            <person name="Zhang Y."/>
            <person name="Huang X."/>
            <person name="Su Z."/>
            <person name="Tong W."/>
            <person name="Li J."/>
            <person name="Tong Z."/>
            <person name="Li S."/>
            <person name="Ye J."/>
            <person name="Wang L."/>
            <person name="Fang L."/>
            <person name="Lei T."/>
            <person name="Chen C."/>
            <person name="Chen H."/>
            <person name="Xu Z."/>
            <person name="Li H."/>
            <person name="Huang H."/>
            <person name="Zhang F."/>
            <person name="Xu H."/>
            <person name="Li N."/>
            <person name="Zhao C."/>
            <person name="Li S."/>
            <person name="Dong L."/>
            <person name="Huang Y."/>
            <person name="Li L."/>
            <person name="Xi Y."/>
            <person name="Qi Q."/>
            <person name="Li W."/>
            <person name="Zhang B."/>
            <person name="Hu W."/>
            <person name="Zhang Y."/>
            <person name="Tian X."/>
            <person name="Jiao Y."/>
            <person name="Liang X."/>
            <person name="Jin J."/>
            <person name="Gao L."/>
            <person name="Zheng W."/>
            <person name="Hao B."/>
            <person name="Liu S."/>
            <person name="Wang W."/>
            <person name="Yuan L."/>
            <person name="Cao M."/>
            <person name="McDermott J."/>
            <person name="Samudrala R."/>
            <person name="Wang J."/>
            <person name="Wong G.K."/>
            <person name="Yang H."/>
        </authorList>
    </citation>
    <scope>NUCLEOTIDE SEQUENCE [LARGE SCALE GENOMIC DNA]</scope>
    <source>
        <strain evidence="3">cv. 93-11</strain>
    </source>
</reference>
<evidence type="ECO:0000313" key="3">
    <source>
        <dbReference type="Proteomes" id="UP000007015"/>
    </source>
</evidence>
<dbReference type="AlphaFoldDB" id="B8BK59"/>
<dbReference type="Gramene" id="BGIOSGA035164-TA">
    <property type="protein sequence ID" value="BGIOSGA035164-PA"/>
    <property type="gene ID" value="BGIOSGA035164"/>
</dbReference>
<gene>
    <name evidence="2" type="ORF">OsI_35879</name>
</gene>
<accession>B8BK59</accession>
<protein>
    <submittedName>
        <fullName evidence="2">Uncharacterized protein</fullName>
    </submittedName>
</protein>
<keyword evidence="3" id="KW-1185">Reference proteome</keyword>
<dbReference type="EMBL" id="CM000136">
    <property type="protein sequence ID" value="EEC68045.1"/>
    <property type="molecule type" value="Genomic_DNA"/>
</dbReference>
<dbReference type="Proteomes" id="UP000007015">
    <property type="component" value="Chromosome 11"/>
</dbReference>
<organism evidence="2 3">
    <name type="scientific">Oryza sativa subsp. indica</name>
    <name type="common">Rice</name>
    <dbReference type="NCBI Taxonomy" id="39946"/>
    <lineage>
        <taxon>Eukaryota</taxon>
        <taxon>Viridiplantae</taxon>
        <taxon>Streptophyta</taxon>
        <taxon>Embryophyta</taxon>
        <taxon>Tracheophyta</taxon>
        <taxon>Spermatophyta</taxon>
        <taxon>Magnoliopsida</taxon>
        <taxon>Liliopsida</taxon>
        <taxon>Poales</taxon>
        <taxon>Poaceae</taxon>
        <taxon>BOP clade</taxon>
        <taxon>Oryzoideae</taxon>
        <taxon>Oryzeae</taxon>
        <taxon>Oryzinae</taxon>
        <taxon>Oryza</taxon>
        <taxon>Oryza sativa</taxon>
    </lineage>
</organism>
<evidence type="ECO:0000256" key="1">
    <source>
        <dbReference type="SAM" id="MobiDB-lite"/>
    </source>
</evidence>
<feature type="compositionally biased region" description="Polar residues" evidence="1">
    <location>
        <begin position="25"/>
        <end position="45"/>
    </location>
</feature>